<evidence type="ECO:0000259" key="2">
    <source>
        <dbReference type="Pfam" id="PF17919"/>
    </source>
</evidence>
<comment type="caution">
    <text evidence="3">The sequence shown here is derived from an EMBL/GenBank/DDBJ whole genome shotgun (WGS) entry which is preliminary data.</text>
</comment>
<evidence type="ECO:0000313" key="4">
    <source>
        <dbReference type="Proteomes" id="UP001058974"/>
    </source>
</evidence>
<dbReference type="SUPFAM" id="SSF56672">
    <property type="entry name" value="DNA/RNA polymerases"/>
    <property type="match status" value="1"/>
</dbReference>
<dbReference type="Proteomes" id="UP001058974">
    <property type="component" value="Chromosome 4"/>
</dbReference>
<proteinExistence type="predicted"/>
<feature type="compositionally biased region" description="Polar residues" evidence="1">
    <location>
        <begin position="297"/>
        <end position="313"/>
    </location>
</feature>
<evidence type="ECO:0000256" key="1">
    <source>
        <dbReference type="SAM" id="MobiDB-lite"/>
    </source>
</evidence>
<dbReference type="EMBL" id="JAMSHJ010000004">
    <property type="protein sequence ID" value="KAI5414416.1"/>
    <property type="molecule type" value="Genomic_DNA"/>
</dbReference>
<feature type="region of interest" description="Disordered" evidence="1">
    <location>
        <begin position="276"/>
        <end position="313"/>
    </location>
</feature>
<reference evidence="3 4" key="1">
    <citation type="journal article" date="2022" name="Nat. Genet.">
        <title>Improved pea reference genome and pan-genome highlight genomic features and evolutionary characteristics.</title>
        <authorList>
            <person name="Yang T."/>
            <person name="Liu R."/>
            <person name="Luo Y."/>
            <person name="Hu S."/>
            <person name="Wang D."/>
            <person name="Wang C."/>
            <person name="Pandey M.K."/>
            <person name="Ge S."/>
            <person name="Xu Q."/>
            <person name="Li N."/>
            <person name="Li G."/>
            <person name="Huang Y."/>
            <person name="Saxena R.K."/>
            <person name="Ji Y."/>
            <person name="Li M."/>
            <person name="Yan X."/>
            <person name="He Y."/>
            <person name="Liu Y."/>
            <person name="Wang X."/>
            <person name="Xiang C."/>
            <person name="Varshney R.K."/>
            <person name="Ding H."/>
            <person name="Gao S."/>
            <person name="Zong X."/>
        </authorList>
    </citation>
    <scope>NUCLEOTIDE SEQUENCE [LARGE SCALE GENOMIC DNA]</scope>
    <source>
        <strain evidence="3 4">cv. Zhongwan 6</strain>
    </source>
</reference>
<dbReference type="Gene3D" id="3.30.70.270">
    <property type="match status" value="1"/>
</dbReference>
<feature type="compositionally biased region" description="Basic residues" evidence="1">
    <location>
        <begin position="156"/>
        <end position="168"/>
    </location>
</feature>
<feature type="domain" description="Reverse transcriptase/retrotransposon-derived protein RNase H-like" evidence="2">
    <location>
        <begin position="30"/>
        <end position="127"/>
    </location>
</feature>
<feature type="region of interest" description="Disordered" evidence="1">
    <location>
        <begin position="137"/>
        <end position="173"/>
    </location>
</feature>
<dbReference type="InterPro" id="IPR043128">
    <property type="entry name" value="Rev_trsase/Diguanyl_cyclase"/>
</dbReference>
<evidence type="ECO:0000313" key="3">
    <source>
        <dbReference type="EMBL" id="KAI5414416.1"/>
    </source>
</evidence>
<dbReference type="Gramene" id="Psat04G0006500-T1">
    <property type="protein sequence ID" value="KAI5414416.1"/>
    <property type="gene ID" value="KIW84_040065"/>
</dbReference>
<gene>
    <name evidence="3" type="ORF">KIW84_040065</name>
</gene>
<organism evidence="3 4">
    <name type="scientific">Pisum sativum</name>
    <name type="common">Garden pea</name>
    <name type="synonym">Lathyrus oleraceus</name>
    <dbReference type="NCBI Taxonomy" id="3888"/>
    <lineage>
        <taxon>Eukaryota</taxon>
        <taxon>Viridiplantae</taxon>
        <taxon>Streptophyta</taxon>
        <taxon>Embryophyta</taxon>
        <taxon>Tracheophyta</taxon>
        <taxon>Spermatophyta</taxon>
        <taxon>Magnoliopsida</taxon>
        <taxon>eudicotyledons</taxon>
        <taxon>Gunneridae</taxon>
        <taxon>Pentapetalae</taxon>
        <taxon>rosids</taxon>
        <taxon>fabids</taxon>
        <taxon>Fabales</taxon>
        <taxon>Fabaceae</taxon>
        <taxon>Papilionoideae</taxon>
        <taxon>50 kb inversion clade</taxon>
        <taxon>NPAAA clade</taxon>
        <taxon>Hologalegina</taxon>
        <taxon>IRL clade</taxon>
        <taxon>Fabeae</taxon>
        <taxon>Lathyrus</taxon>
    </lineage>
</organism>
<dbReference type="PANTHER" id="PTHR48475">
    <property type="entry name" value="RIBONUCLEASE H"/>
    <property type="match status" value="1"/>
</dbReference>
<dbReference type="Pfam" id="PF17919">
    <property type="entry name" value="RT_RNaseH_2"/>
    <property type="match status" value="1"/>
</dbReference>
<keyword evidence="4" id="KW-1185">Reference proteome</keyword>
<sequence length="338" mass="38189">MNYISRFISHVTATCAPIFKLLRKDQSHDWTEDFQKAFDSIKEYLSEPPILSPPMEGIPLVMNLTVLEDSMGCVLGQQDESGKKEYVIYYLSKKFTDCESRYSMLEKTCCALAWAAKRLRQYMLNHTTWLISVASREKPAGKEETTEPPPCVIYPKRGKGNARSKPRKEHGLATKENGFGSRLCEGKVLGTLRIRSTLRDPRTLGRKMSIRHRHQSRSSSDWGNDTCSLGCSILCIRIFSDERRIRAFVARLTRTQTNKGKGKRGARMPIAGLMSASEPKHTQRGKRGAQMPLDGLTSASKHTTTQQVNRESGTRAYNCQAHTQTNRRRIAKESGTRA</sequence>
<dbReference type="InterPro" id="IPR041577">
    <property type="entry name" value="RT_RNaseH_2"/>
</dbReference>
<name>A0A9D4X563_PEA</name>
<dbReference type="InterPro" id="IPR043502">
    <property type="entry name" value="DNA/RNA_pol_sf"/>
</dbReference>
<dbReference type="PANTHER" id="PTHR48475:SF1">
    <property type="entry name" value="RNASE H TYPE-1 DOMAIN-CONTAINING PROTEIN"/>
    <property type="match status" value="1"/>
</dbReference>
<accession>A0A9D4X563</accession>
<protein>
    <recommendedName>
        <fullName evidence="2">Reverse transcriptase/retrotransposon-derived protein RNase H-like domain-containing protein</fullName>
    </recommendedName>
</protein>
<dbReference type="AlphaFoldDB" id="A0A9D4X563"/>